<evidence type="ECO:0000313" key="2">
    <source>
        <dbReference type="Proteomes" id="UP001597124"/>
    </source>
</evidence>
<proteinExistence type="predicted"/>
<dbReference type="Gene3D" id="1.20.1290.10">
    <property type="entry name" value="AhpD-like"/>
    <property type="match status" value="1"/>
</dbReference>
<keyword evidence="2" id="KW-1185">Reference proteome</keyword>
<comment type="caution">
    <text evidence="1">The sequence shown here is derived from an EMBL/GenBank/DDBJ whole genome shotgun (WGS) entry which is preliminary data.</text>
</comment>
<evidence type="ECO:0000313" key="1">
    <source>
        <dbReference type="EMBL" id="MFD0849022.1"/>
    </source>
</evidence>
<sequence>MSTEVNAASRLPLIDIDKMEGPAGETLRSLPMRMNIIAMAAHASTCVIPQLMLGNAVMNEQVLPGLRRELLILLAARLDGAQYVWSQHRVIAERLGATPAMVAAIEELDLASAAFDEAEQALLDFGKQVIEGGNVADEVFERFSCHFTAQEVLEAIIAIGYYMTMNRLTLATRTPLEPGADAMRMREGA</sequence>
<gene>
    <name evidence="1" type="ORF">ACFQ00_11855</name>
</gene>
<dbReference type="EMBL" id="JBHTIK010000005">
    <property type="protein sequence ID" value="MFD0849022.1"/>
    <property type="molecule type" value="Genomic_DNA"/>
</dbReference>
<dbReference type="SUPFAM" id="SSF69118">
    <property type="entry name" value="AhpD-like"/>
    <property type="match status" value="1"/>
</dbReference>
<dbReference type="RefSeq" id="WP_381490831.1">
    <property type="nucleotide sequence ID" value="NZ_JBHTIK010000005.1"/>
</dbReference>
<dbReference type="Proteomes" id="UP001597124">
    <property type="component" value="Unassembled WGS sequence"/>
</dbReference>
<protein>
    <submittedName>
        <fullName evidence="1">Carboxymuconolactone decarboxylase family protein</fullName>
    </submittedName>
</protein>
<dbReference type="PANTHER" id="PTHR34846">
    <property type="entry name" value="4-CARBOXYMUCONOLACTONE DECARBOXYLASE FAMILY PROTEIN (AFU_ORTHOLOGUE AFUA_6G11590)"/>
    <property type="match status" value="1"/>
</dbReference>
<dbReference type="PANTHER" id="PTHR34846:SF11">
    <property type="entry name" value="4-CARBOXYMUCONOLACTONE DECARBOXYLASE FAMILY PROTEIN (AFU_ORTHOLOGUE AFUA_6G11590)"/>
    <property type="match status" value="1"/>
</dbReference>
<accession>A0ABW3C5L6</accession>
<name>A0ABW3C5L6_SPHXN</name>
<reference evidence="2" key="1">
    <citation type="journal article" date="2019" name="Int. J. Syst. Evol. Microbiol.">
        <title>The Global Catalogue of Microorganisms (GCM) 10K type strain sequencing project: providing services to taxonomists for standard genome sequencing and annotation.</title>
        <authorList>
            <consortium name="The Broad Institute Genomics Platform"/>
            <consortium name="The Broad Institute Genome Sequencing Center for Infectious Disease"/>
            <person name="Wu L."/>
            <person name="Ma J."/>
        </authorList>
    </citation>
    <scope>NUCLEOTIDE SEQUENCE [LARGE SCALE GENOMIC DNA]</scope>
    <source>
        <strain evidence="2">CCUG 52537</strain>
    </source>
</reference>
<organism evidence="1 2">
    <name type="scientific">Sphingosinicella xenopeptidilytica</name>
    <dbReference type="NCBI Taxonomy" id="364098"/>
    <lineage>
        <taxon>Bacteria</taxon>
        <taxon>Pseudomonadati</taxon>
        <taxon>Pseudomonadota</taxon>
        <taxon>Alphaproteobacteria</taxon>
        <taxon>Sphingomonadales</taxon>
        <taxon>Sphingosinicellaceae</taxon>
        <taxon>Sphingosinicella</taxon>
    </lineage>
</organism>
<dbReference type="InterPro" id="IPR029032">
    <property type="entry name" value="AhpD-like"/>
</dbReference>